<proteinExistence type="predicted"/>
<keyword evidence="1" id="KW-1185">Reference proteome</keyword>
<dbReference type="AlphaFoldDB" id="A0A914LR87"/>
<dbReference type="Proteomes" id="UP000887563">
    <property type="component" value="Unplaced"/>
</dbReference>
<dbReference type="WBParaSite" id="Minc3s00733g16649">
    <property type="protein sequence ID" value="Minc3s00733g16649"/>
    <property type="gene ID" value="Minc3s00733g16649"/>
</dbReference>
<sequence>MNEELKKENLMKLEELLIENFVKVLKYFKEKNTEKFEEFDSLLKKECNFRVLFEKN</sequence>
<name>A0A914LR87_MELIC</name>
<accession>A0A914LR87</accession>
<evidence type="ECO:0000313" key="2">
    <source>
        <dbReference type="WBParaSite" id="Minc3s00733g16649"/>
    </source>
</evidence>
<evidence type="ECO:0000313" key="1">
    <source>
        <dbReference type="Proteomes" id="UP000887563"/>
    </source>
</evidence>
<organism evidence="1 2">
    <name type="scientific">Meloidogyne incognita</name>
    <name type="common">Southern root-knot nematode worm</name>
    <name type="synonym">Oxyuris incognita</name>
    <dbReference type="NCBI Taxonomy" id="6306"/>
    <lineage>
        <taxon>Eukaryota</taxon>
        <taxon>Metazoa</taxon>
        <taxon>Ecdysozoa</taxon>
        <taxon>Nematoda</taxon>
        <taxon>Chromadorea</taxon>
        <taxon>Rhabditida</taxon>
        <taxon>Tylenchina</taxon>
        <taxon>Tylenchomorpha</taxon>
        <taxon>Tylenchoidea</taxon>
        <taxon>Meloidogynidae</taxon>
        <taxon>Meloidogyninae</taxon>
        <taxon>Meloidogyne</taxon>
        <taxon>Meloidogyne incognita group</taxon>
    </lineage>
</organism>
<reference evidence="2" key="1">
    <citation type="submission" date="2022-11" db="UniProtKB">
        <authorList>
            <consortium name="WormBaseParasite"/>
        </authorList>
    </citation>
    <scope>IDENTIFICATION</scope>
</reference>
<protein>
    <submittedName>
        <fullName evidence="2">Candidate secreted effector</fullName>
    </submittedName>
</protein>